<dbReference type="EMBL" id="CAJVPM010006660">
    <property type="protein sequence ID" value="CAG8537537.1"/>
    <property type="molecule type" value="Genomic_DNA"/>
</dbReference>
<protein>
    <submittedName>
        <fullName evidence="1">6112_t:CDS:1</fullName>
    </submittedName>
</protein>
<organism evidence="1 2">
    <name type="scientific">Scutellospora calospora</name>
    <dbReference type="NCBI Taxonomy" id="85575"/>
    <lineage>
        <taxon>Eukaryota</taxon>
        <taxon>Fungi</taxon>
        <taxon>Fungi incertae sedis</taxon>
        <taxon>Mucoromycota</taxon>
        <taxon>Glomeromycotina</taxon>
        <taxon>Glomeromycetes</taxon>
        <taxon>Diversisporales</taxon>
        <taxon>Gigasporaceae</taxon>
        <taxon>Scutellospora</taxon>
    </lineage>
</organism>
<feature type="non-terminal residue" evidence="1">
    <location>
        <position position="1"/>
    </location>
</feature>
<keyword evidence="2" id="KW-1185">Reference proteome</keyword>
<proteinExistence type="predicted"/>
<accession>A0ACA9LR66</accession>
<sequence>LKINHLRNIKQGEKEILRGYTSRFKAYLDAVKNRIRSDKQRDWYLDRMRETYRMRVENFCPRSFIKAKECAFQIENFQRDREQKDKKGISMVGEKSHSSDPDVDGITATLEALTLNRVKQENNNDSKIDKIESDIKELMKVVKELTSNNSSATFSRSRSLISVQNPRAQRRNVDNRQCFNCQQEGHISRNCLSRTLQNPLVERENEQRDVRNGAVETGGGTFDILK</sequence>
<evidence type="ECO:0000313" key="1">
    <source>
        <dbReference type="EMBL" id="CAG8537537.1"/>
    </source>
</evidence>
<gene>
    <name evidence="1" type="ORF">SCALOS_LOCUS4707</name>
</gene>
<evidence type="ECO:0000313" key="2">
    <source>
        <dbReference type="Proteomes" id="UP000789860"/>
    </source>
</evidence>
<reference evidence="1" key="1">
    <citation type="submission" date="2021-06" db="EMBL/GenBank/DDBJ databases">
        <authorList>
            <person name="Kallberg Y."/>
            <person name="Tangrot J."/>
            <person name="Rosling A."/>
        </authorList>
    </citation>
    <scope>NUCLEOTIDE SEQUENCE</scope>
    <source>
        <strain evidence="1">AU212A</strain>
    </source>
</reference>
<dbReference type="Proteomes" id="UP000789860">
    <property type="component" value="Unassembled WGS sequence"/>
</dbReference>
<comment type="caution">
    <text evidence="1">The sequence shown here is derived from an EMBL/GenBank/DDBJ whole genome shotgun (WGS) entry which is preliminary data.</text>
</comment>
<name>A0ACA9LR66_9GLOM</name>